<dbReference type="Pfam" id="PF01979">
    <property type="entry name" value="Amidohydro_1"/>
    <property type="match status" value="1"/>
</dbReference>
<dbReference type="InterPro" id="IPR011059">
    <property type="entry name" value="Metal-dep_hydrolase_composite"/>
</dbReference>
<dbReference type="EMBL" id="JAERKF010000001">
    <property type="protein sequence ID" value="MBS1009259.1"/>
    <property type="molecule type" value="Genomic_DNA"/>
</dbReference>
<dbReference type="InterPro" id="IPR032466">
    <property type="entry name" value="Metal_Hydrolase"/>
</dbReference>
<dbReference type="GO" id="GO:0008270">
    <property type="term" value="F:zinc ion binding"/>
    <property type="evidence" value="ECO:0007669"/>
    <property type="project" value="UniProtKB-UniRule"/>
</dbReference>
<comment type="similarity">
    <text evidence="2 8">Belongs to the metallo-dependent hydrolases superfamily. ATZ/TRZ family.</text>
</comment>
<evidence type="ECO:0000313" key="12">
    <source>
        <dbReference type="Proteomes" id="UP000307074"/>
    </source>
</evidence>
<dbReference type="Gene3D" id="2.30.40.10">
    <property type="entry name" value="Urease, subunit C, domain 1"/>
    <property type="match status" value="1"/>
</dbReference>
<keyword evidence="4 8" id="KW-0479">Metal-binding</keyword>
<dbReference type="GO" id="GO:0006147">
    <property type="term" value="P:guanine catabolic process"/>
    <property type="evidence" value="ECO:0007669"/>
    <property type="project" value="UniProtKB-UniRule"/>
</dbReference>
<dbReference type="GO" id="GO:0008892">
    <property type="term" value="F:guanine deaminase activity"/>
    <property type="evidence" value="ECO:0007669"/>
    <property type="project" value="UniProtKB-UniRule"/>
</dbReference>
<dbReference type="PANTHER" id="PTHR11271:SF6">
    <property type="entry name" value="GUANINE DEAMINASE"/>
    <property type="match status" value="1"/>
</dbReference>
<dbReference type="Gene3D" id="3.20.20.140">
    <property type="entry name" value="Metal-dependent hydrolases"/>
    <property type="match status" value="1"/>
</dbReference>
<evidence type="ECO:0000313" key="11">
    <source>
        <dbReference type="EMBL" id="QCZ53468.1"/>
    </source>
</evidence>
<protein>
    <recommendedName>
        <fullName evidence="3 7">Guanine deaminase</fullName>
        <shortName evidence="8">Guanase</shortName>
        <ecNumber evidence="3 7">3.5.4.3</ecNumber>
    </recommendedName>
    <alternativeName>
        <fullName evidence="8">Guanine aminohydrolase</fullName>
    </alternativeName>
</protein>
<evidence type="ECO:0000256" key="6">
    <source>
        <dbReference type="ARBA" id="ARBA00022833"/>
    </source>
</evidence>
<dbReference type="OrthoDB" id="9807210at2"/>
<evidence type="ECO:0000256" key="3">
    <source>
        <dbReference type="ARBA" id="ARBA00012781"/>
    </source>
</evidence>
<evidence type="ECO:0000256" key="4">
    <source>
        <dbReference type="ARBA" id="ARBA00022723"/>
    </source>
</evidence>
<comment type="cofactor">
    <cofactor evidence="8">
        <name>Zn(2+)</name>
        <dbReference type="ChEBI" id="CHEBI:29105"/>
    </cofactor>
    <text evidence="8">Binds 1 zinc ion per subunit.</text>
</comment>
<dbReference type="UniPathway" id="UPA00603">
    <property type="reaction ID" value="UER00660"/>
</dbReference>
<dbReference type="EMBL" id="CP031198">
    <property type="protein sequence ID" value="QCZ53468.1"/>
    <property type="molecule type" value="Genomic_DNA"/>
</dbReference>
<dbReference type="NCBIfam" id="TIGR02967">
    <property type="entry name" value="guan_deamin"/>
    <property type="match status" value="1"/>
</dbReference>
<dbReference type="EC" id="3.5.4.3" evidence="3 7"/>
<dbReference type="RefSeq" id="WP_039104832.1">
    <property type="nucleotide sequence ID" value="NZ_CAKMAP010000002.1"/>
</dbReference>
<evidence type="ECO:0000256" key="8">
    <source>
        <dbReference type="RuleBase" id="RU366009"/>
    </source>
</evidence>
<evidence type="ECO:0000256" key="2">
    <source>
        <dbReference type="ARBA" id="ARBA00006745"/>
    </source>
</evidence>
<reference evidence="10" key="3">
    <citation type="submission" date="2022-09" db="EMBL/GenBank/DDBJ databases">
        <title>Genome-inferred correspondence between phylogeny and metabolic traits in the wild Drosophila gut microbiome.</title>
        <authorList>
            <person name="Bueno E."/>
            <person name="Blow F."/>
            <person name="Douglas A.E."/>
        </authorList>
    </citation>
    <scope>NUCLEOTIDE SEQUENCE</scope>
    <source>
        <strain evidence="10">Dm-2019-70</strain>
    </source>
</reference>
<evidence type="ECO:0000313" key="13">
    <source>
        <dbReference type="Proteomes" id="UP000676478"/>
    </source>
</evidence>
<dbReference type="InterPro" id="IPR014311">
    <property type="entry name" value="Guanine_deaminase"/>
</dbReference>
<evidence type="ECO:0000256" key="7">
    <source>
        <dbReference type="NCBIfam" id="TIGR02967"/>
    </source>
</evidence>
<reference evidence="11 12" key="1">
    <citation type="submission" date="2018-07" db="EMBL/GenBank/DDBJ databases">
        <authorList>
            <person name="Feyereisen M."/>
        </authorList>
    </citation>
    <scope>NUCLEOTIDE SEQUENCE [LARGE SCALE GENOMIC DNA]</scope>
    <source>
        <strain evidence="11 12">UCCLBBS449</strain>
    </source>
</reference>
<accession>A0A0C1PYN3</accession>
<feature type="domain" description="Amidohydrolase-related" evidence="9">
    <location>
        <begin position="64"/>
        <end position="440"/>
    </location>
</feature>
<sequence>MVFQGASFSPQDAYHVHFESNALLTVDHTGLIDRLIRPSDADYTSVRQAAQAADILQILPAHTYLLPGFIDLHVHAPQWPQAGLALDRPLNDWLNTYTFPLEARYADSQFAHRVYQHLIPELLANGTTTALYFGTIHHDANLELARACADYGQRGYIGQVVMDNPDQTPATYRTPSATDAINGTEKFVMAVQALAKQRHAAVTPVITPRFVPSCTPAALAGLGQLAQRYDLPIQSHCSESTWEDQYAQDHFHRRDAEVLDHFGLLTSRSVMAHGTQLSTRDLDLFHQRQTAVAHCPISNAYFGNAVFPVNQALHRDVKVGLGSDLSGGFTPSLYRNLQQAVMASQMRQDGVDAAQVADKRGVKDSRISATTAFYLATKGGATSLHLQAGQLIPSYTADFQVVHDRYASLMPNDAGSIFERLMYHTTPADIQAVYVRGQRVHHLKGDQN</sequence>
<name>A0A0C1PYN3_LEVBR</name>
<dbReference type="InterPro" id="IPR051607">
    <property type="entry name" value="Metallo-dep_hydrolases"/>
</dbReference>
<comment type="catalytic activity">
    <reaction evidence="8">
        <text>guanine + H2O + H(+) = xanthine + NH4(+)</text>
        <dbReference type="Rhea" id="RHEA:14665"/>
        <dbReference type="ChEBI" id="CHEBI:15377"/>
        <dbReference type="ChEBI" id="CHEBI:15378"/>
        <dbReference type="ChEBI" id="CHEBI:16235"/>
        <dbReference type="ChEBI" id="CHEBI:17712"/>
        <dbReference type="ChEBI" id="CHEBI:28938"/>
        <dbReference type="EC" id="3.5.4.3"/>
    </reaction>
</comment>
<keyword evidence="5 8" id="KW-0378">Hydrolase</keyword>
<proteinExistence type="inferred from homology"/>
<dbReference type="GO" id="GO:0005829">
    <property type="term" value="C:cytosol"/>
    <property type="evidence" value="ECO:0007669"/>
    <property type="project" value="TreeGrafter"/>
</dbReference>
<gene>
    <name evidence="10" type="primary">guaD</name>
    <name evidence="10" type="ORF">JK167_00250</name>
    <name evidence="11" type="ORF">UCCLBBS449_1526</name>
</gene>
<comment type="pathway">
    <text evidence="1 8">Purine metabolism; guanine degradation; xanthine from guanine: step 1/1.</text>
</comment>
<keyword evidence="6 8" id="KW-0862">Zinc</keyword>
<evidence type="ECO:0000259" key="9">
    <source>
        <dbReference type="Pfam" id="PF01979"/>
    </source>
</evidence>
<dbReference type="AlphaFoldDB" id="A0A0C1PYN3"/>
<evidence type="ECO:0000256" key="1">
    <source>
        <dbReference type="ARBA" id="ARBA00004984"/>
    </source>
</evidence>
<organism evidence="10 13">
    <name type="scientific">Levilactobacillus brevis</name>
    <name type="common">Lactobacillus brevis</name>
    <dbReference type="NCBI Taxonomy" id="1580"/>
    <lineage>
        <taxon>Bacteria</taxon>
        <taxon>Bacillati</taxon>
        <taxon>Bacillota</taxon>
        <taxon>Bacilli</taxon>
        <taxon>Lactobacillales</taxon>
        <taxon>Lactobacillaceae</taxon>
        <taxon>Levilactobacillus</taxon>
    </lineage>
</organism>
<evidence type="ECO:0000256" key="5">
    <source>
        <dbReference type="ARBA" id="ARBA00022801"/>
    </source>
</evidence>
<dbReference type="InterPro" id="IPR006680">
    <property type="entry name" value="Amidohydro-rel"/>
</dbReference>
<comment type="function">
    <text evidence="8">Catalyzes the hydrolytic deamination of guanine, producing xanthine and ammonia.</text>
</comment>
<evidence type="ECO:0000313" key="10">
    <source>
        <dbReference type="EMBL" id="MBS1009259.1"/>
    </source>
</evidence>
<dbReference type="SUPFAM" id="SSF51556">
    <property type="entry name" value="Metallo-dependent hydrolases"/>
    <property type="match status" value="1"/>
</dbReference>
<dbReference type="PANTHER" id="PTHR11271">
    <property type="entry name" value="GUANINE DEAMINASE"/>
    <property type="match status" value="1"/>
</dbReference>
<reference evidence="10" key="2">
    <citation type="submission" date="2020-12" db="EMBL/GenBank/DDBJ databases">
        <authorList>
            <person name="Mcmullen J.G."/>
        </authorList>
    </citation>
    <scope>NUCLEOTIDE SEQUENCE</scope>
    <source>
        <strain evidence="10">Dm-2019-70</strain>
    </source>
</reference>
<dbReference type="Proteomes" id="UP000307074">
    <property type="component" value="Chromosome"/>
</dbReference>
<dbReference type="Proteomes" id="UP000676478">
    <property type="component" value="Unassembled WGS sequence"/>
</dbReference>